<dbReference type="EMBL" id="LQZQ01000051">
    <property type="protein sequence ID" value="KYG71351.1"/>
    <property type="molecule type" value="Genomic_DNA"/>
</dbReference>
<sequence length="125" mass="14518">MNSINNLRRRIPLMIFLFIGISTMSIAQESSNERFIKEEAFELISELKQELSFTDPALDFVIDDEGNVKLEMIKMIMIYDKDNNLLLEAPIHTLEQMANKKLRTVVNACDFLAQSNNVLIYRLDF</sequence>
<proteinExistence type="predicted"/>
<dbReference type="RefSeq" id="WP_062594032.1">
    <property type="nucleotide sequence ID" value="NZ_LQZQ01000051.1"/>
</dbReference>
<accession>A0A150WXY1</accession>
<dbReference type="Proteomes" id="UP000075583">
    <property type="component" value="Unassembled WGS sequence"/>
</dbReference>
<organism evidence="1 2">
    <name type="scientific">Roseivirga ehrenbergii (strain DSM 102268 / JCM 13514 / KCTC 12282 / NCIMB 14502 / KMM 6017)</name>
    <dbReference type="NCBI Taxonomy" id="279360"/>
    <lineage>
        <taxon>Bacteria</taxon>
        <taxon>Pseudomonadati</taxon>
        <taxon>Bacteroidota</taxon>
        <taxon>Cytophagia</taxon>
        <taxon>Cytophagales</taxon>
        <taxon>Roseivirgaceae</taxon>
        <taxon>Roseivirga</taxon>
    </lineage>
</organism>
<evidence type="ECO:0000313" key="2">
    <source>
        <dbReference type="Proteomes" id="UP000075583"/>
    </source>
</evidence>
<dbReference type="OrthoDB" id="981633at2"/>
<name>A0A150WXY1_ROSEK</name>
<gene>
    <name evidence="1" type="ORF">MB14_11280</name>
</gene>
<keyword evidence="2" id="KW-1185">Reference proteome</keyword>
<reference evidence="1" key="1">
    <citation type="submission" date="2016-01" db="EMBL/GenBank/DDBJ databases">
        <title>Genome sequencing of Roseivirga ehrenbergii KMM 6017.</title>
        <authorList>
            <person name="Selvaratnam C."/>
            <person name="Thevarajoo S."/>
            <person name="Goh K.M."/>
            <person name="Ee R."/>
            <person name="Chan K.-G."/>
            <person name="Chong C.S."/>
        </authorList>
    </citation>
    <scope>NUCLEOTIDE SEQUENCE [LARGE SCALE GENOMIC DNA]</scope>
    <source>
        <strain evidence="1">KMM 6017</strain>
    </source>
</reference>
<comment type="caution">
    <text evidence="1">The sequence shown here is derived from an EMBL/GenBank/DDBJ whole genome shotgun (WGS) entry which is preliminary data.</text>
</comment>
<evidence type="ECO:0000313" key="1">
    <source>
        <dbReference type="EMBL" id="KYG71351.1"/>
    </source>
</evidence>
<dbReference type="AlphaFoldDB" id="A0A150WXY1"/>
<protein>
    <submittedName>
        <fullName evidence="1">Uncharacterized protein</fullName>
    </submittedName>
</protein>